<evidence type="ECO:0000313" key="4">
    <source>
        <dbReference type="Proteomes" id="UP001197247"/>
    </source>
</evidence>
<dbReference type="Proteomes" id="UP001197247">
    <property type="component" value="Unassembled WGS sequence"/>
</dbReference>
<feature type="compositionally biased region" description="Basic and acidic residues" evidence="1">
    <location>
        <begin position="84"/>
        <end position="95"/>
    </location>
</feature>
<dbReference type="InterPro" id="IPR021005">
    <property type="entry name" value="Znf_CGNR"/>
</dbReference>
<comment type="caution">
    <text evidence="3">The sequence shown here is derived from an EMBL/GenBank/DDBJ whole genome shotgun (WGS) entry which is preliminary data.</text>
</comment>
<gene>
    <name evidence="3" type="ORF">KIH74_11665</name>
</gene>
<dbReference type="Pfam" id="PF11706">
    <property type="entry name" value="zf-CGNR"/>
    <property type="match status" value="1"/>
</dbReference>
<accession>A0ABS5TFG1</accession>
<dbReference type="InterPro" id="IPR023286">
    <property type="entry name" value="ABATE_dom_sf"/>
</dbReference>
<keyword evidence="4" id="KW-1185">Reference proteome</keyword>
<evidence type="ECO:0000256" key="1">
    <source>
        <dbReference type="SAM" id="MobiDB-lite"/>
    </source>
</evidence>
<dbReference type="InterPro" id="IPR010852">
    <property type="entry name" value="ABATE"/>
</dbReference>
<dbReference type="Gene3D" id="1.10.3300.10">
    <property type="entry name" value="Jann2411-like domain"/>
    <property type="match status" value="1"/>
</dbReference>
<organism evidence="3 4">
    <name type="scientific">Kineosporia corallincola</name>
    <dbReference type="NCBI Taxonomy" id="2835133"/>
    <lineage>
        <taxon>Bacteria</taxon>
        <taxon>Bacillati</taxon>
        <taxon>Actinomycetota</taxon>
        <taxon>Actinomycetes</taxon>
        <taxon>Kineosporiales</taxon>
        <taxon>Kineosporiaceae</taxon>
        <taxon>Kineosporia</taxon>
    </lineage>
</organism>
<dbReference type="RefSeq" id="WP_214155883.1">
    <property type="nucleotide sequence ID" value="NZ_JAHBAY010000004.1"/>
</dbReference>
<evidence type="ECO:0000313" key="3">
    <source>
        <dbReference type="EMBL" id="MBT0769583.1"/>
    </source>
</evidence>
<dbReference type="SUPFAM" id="SSF160904">
    <property type="entry name" value="Jann2411-like"/>
    <property type="match status" value="2"/>
</dbReference>
<protein>
    <submittedName>
        <fullName evidence="3">CGNR zinc finger domain-containing protein</fullName>
    </submittedName>
</protein>
<dbReference type="PANTHER" id="PTHR35525:SF3">
    <property type="entry name" value="BLL6575 PROTEIN"/>
    <property type="match status" value="1"/>
</dbReference>
<dbReference type="PANTHER" id="PTHR35525">
    <property type="entry name" value="BLL6575 PROTEIN"/>
    <property type="match status" value="1"/>
</dbReference>
<feature type="region of interest" description="Disordered" evidence="1">
    <location>
        <begin position="84"/>
        <end position="104"/>
    </location>
</feature>
<evidence type="ECO:0000259" key="2">
    <source>
        <dbReference type="Pfam" id="PF11706"/>
    </source>
</evidence>
<proteinExistence type="predicted"/>
<dbReference type="EMBL" id="JAHBAY010000004">
    <property type="protein sequence ID" value="MBT0769583.1"/>
    <property type="molecule type" value="Genomic_DNA"/>
</dbReference>
<dbReference type="Pfam" id="PF07336">
    <property type="entry name" value="ABATE"/>
    <property type="match status" value="1"/>
</dbReference>
<name>A0ABS5TFG1_9ACTN</name>
<feature type="domain" description="Zinc finger CGNR" evidence="2">
    <location>
        <begin position="190"/>
        <end position="230"/>
    </location>
</feature>
<reference evidence="3 4" key="1">
    <citation type="submission" date="2021-05" db="EMBL/GenBank/DDBJ databases">
        <title>Kineosporia and Streptomyces sp. nov. two new marine actinobacteria isolated from Coral.</title>
        <authorList>
            <person name="Buangrab K."/>
            <person name="Sutthacheep M."/>
            <person name="Yeemin T."/>
            <person name="Harunari E."/>
            <person name="Igarashi Y."/>
            <person name="Kanchanasin P."/>
            <person name="Tanasupawat S."/>
            <person name="Phongsopitanun W."/>
        </authorList>
    </citation>
    <scope>NUCLEOTIDE SEQUENCE [LARGE SCALE GENOMIC DNA]</scope>
    <source>
        <strain evidence="3 4">J2-2</strain>
    </source>
</reference>
<sequence length="250" mass="27370">MIPSVPPPGPSAVPAYAAVIRDFVNLRNIRDQRELLSGPEDLVEWLADHLGTPRRLELPPADFLVALGIREGLRDALERHSGEKRVDEGRVDGQRGDAGCMGGDRTIEGRVGEGRVGEACVGEGRAGGEFADEAALRLDEDLARIPLRLSMAGADGGMRLVAADDAPLTLALAPLLDAVRRCGESRVWRRLRICDRSGCRRAYYDGSRGLTRRWCPTGGCGNKVKMRRAYVVRKSLADQDTRQDWDAWGN</sequence>